<dbReference type="EMBL" id="FZQP02003001">
    <property type="protein sequence ID" value="VVC97049.1"/>
    <property type="molecule type" value="Genomic_DNA"/>
</dbReference>
<dbReference type="Proteomes" id="UP000324832">
    <property type="component" value="Unassembled WGS sequence"/>
</dbReference>
<feature type="region of interest" description="Disordered" evidence="1">
    <location>
        <begin position="1"/>
        <end position="42"/>
    </location>
</feature>
<keyword evidence="3" id="KW-1185">Reference proteome</keyword>
<dbReference type="AlphaFoldDB" id="A0A5E4QFJ0"/>
<protein>
    <submittedName>
        <fullName evidence="2">Uncharacterized protein</fullName>
    </submittedName>
</protein>
<evidence type="ECO:0000256" key="1">
    <source>
        <dbReference type="SAM" id="MobiDB-lite"/>
    </source>
</evidence>
<evidence type="ECO:0000313" key="3">
    <source>
        <dbReference type="Proteomes" id="UP000324832"/>
    </source>
</evidence>
<evidence type="ECO:0000313" key="2">
    <source>
        <dbReference type="EMBL" id="VVC97049.1"/>
    </source>
</evidence>
<reference evidence="2 3" key="1">
    <citation type="submission" date="2017-07" db="EMBL/GenBank/DDBJ databases">
        <authorList>
            <person name="Talla V."/>
            <person name="Backstrom N."/>
        </authorList>
    </citation>
    <scope>NUCLEOTIDE SEQUENCE [LARGE SCALE GENOMIC DNA]</scope>
</reference>
<sequence length="93" mass="10804">MRRGPRAADSDSRTPRNLSSSEQWGFARARPPIGNETVLQSRHAASASDRLCRYRARSLRNRLPIPRSCHRLCLDSCRKTIRQYDRRHATTDR</sequence>
<organism evidence="2 3">
    <name type="scientific">Leptidea sinapis</name>
    <dbReference type="NCBI Taxonomy" id="189913"/>
    <lineage>
        <taxon>Eukaryota</taxon>
        <taxon>Metazoa</taxon>
        <taxon>Ecdysozoa</taxon>
        <taxon>Arthropoda</taxon>
        <taxon>Hexapoda</taxon>
        <taxon>Insecta</taxon>
        <taxon>Pterygota</taxon>
        <taxon>Neoptera</taxon>
        <taxon>Endopterygota</taxon>
        <taxon>Lepidoptera</taxon>
        <taxon>Glossata</taxon>
        <taxon>Ditrysia</taxon>
        <taxon>Papilionoidea</taxon>
        <taxon>Pieridae</taxon>
        <taxon>Dismorphiinae</taxon>
        <taxon>Leptidea</taxon>
    </lineage>
</organism>
<accession>A0A5E4QFJ0</accession>
<proteinExistence type="predicted"/>
<gene>
    <name evidence="2" type="ORF">LSINAPIS_LOCUS8424</name>
</gene>
<name>A0A5E4QFJ0_9NEOP</name>
<feature type="compositionally biased region" description="Basic and acidic residues" evidence="1">
    <location>
        <begin position="1"/>
        <end position="14"/>
    </location>
</feature>